<dbReference type="Proteomes" id="UP000825729">
    <property type="component" value="Unassembled WGS sequence"/>
</dbReference>
<comment type="caution">
    <text evidence="1">The sequence shown here is derived from an EMBL/GenBank/DDBJ whole genome shotgun (WGS) entry which is preliminary data.</text>
</comment>
<evidence type="ECO:0008006" key="3">
    <source>
        <dbReference type="Google" id="ProtNLM"/>
    </source>
</evidence>
<dbReference type="AlphaFoldDB" id="A0AAV7FBC9"/>
<proteinExistence type="predicted"/>
<sequence>MDTLFSFRSLGMTITDLRNPCSTLVKISSLGNTRRFSGKCSRDSALRSSLSESDLAGEEILQIFLKERQLNGDIISKTSDILWTGNKGFISPETSSMDKNQGIEEVTEDESSGGYLKLTQAHKWISGDSIAPYNRKYDIKKWQNDSEKRKRLNLLKYDALKRELLLLTTGIGAACSGYCLLTLSVQASISYALGVVFSCIYLQLVYYHVDGISKEDIPLIFMQKKSKKIGIRSEDLKNFFEKIVRGSAFALSSPRLVIPAAIYGLWGLSHHFFSDLFDFQLVPAMFGLFAYKAAALVQVYRDNEDLRFIFPDGEGLE</sequence>
<name>A0AAV7FBC9_ARIFI</name>
<dbReference type="EMBL" id="JAINDJ010000002">
    <property type="protein sequence ID" value="KAG9458490.1"/>
    <property type="molecule type" value="Genomic_DNA"/>
</dbReference>
<evidence type="ECO:0000313" key="2">
    <source>
        <dbReference type="Proteomes" id="UP000825729"/>
    </source>
</evidence>
<keyword evidence="2" id="KW-1185">Reference proteome</keyword>
<dbReference type="PANTHER" id="PTHR34118">
    <property type="entry name" value="NF-KAPPA-B INHIBITOR-LIKE PROTEIN-RELATED"/>
    <property type="match status" value="1"/>
</dbReference>
<protein>
    <recommendedName>
        <fullName evidence="3">ATP synthase protein I-related protein</fullName>
    </recommendedName>
</protein>
<organism evidence="1 2">
    <name type="scientific">Aristolochia fimbriata</name>
    <name type="common">White veined hardy Dutchman's pipe vine</name>
    <dbReference type="NCBI Taxonomy" id="158543"/>
    <lineage>
        <taxon>Eukaryota</taxon>
        <taxon>Viridiplantae</taxon>
        <taxon>Streptophyta</taxon>
        <taxon>Embryophyta</taxon>
        <taxon>Tracheophyta</taxon>
        <taxon>Spermatophyta</taxon>
        <taxon>Magnoliopsida</taxon>
        <taxon>Magnoliidae</taxon>
        <taxon>Piperales</taxon>
        <taxon>Aristolochiaceae</taxon>
        <taxon>Aristolochia</taxon>
    </lineage>
</organism>
<reference evidence="1 2" key="1">
    <citation type="submission" date="2021-07" db="EMBL/GenBank/DDBJ databases">
        <title>The Aristolochia fimbriata genome: insights into angiosperm evolution, floral development and chemical biosynthesis.</title>
        <authorList>
            <person name="Jiao Y."/>
        </authorList>
    </citation>
    <scope>NUCLEOTIDE SEQUENCE [LARGE SCALE GENOMIC DNA]</scope>
    <source>
        <strain evidence="1">IBCAS-2021</strain>
        <tissue evidence="1">Leaf</tissue>
    </source>
</reference>
<dbReference type="PANTHER" id="PTHR34118:SF1">
    <property type="entry name" value="NF-KAPPA-B INHIBITOR-LIKE PROTEIN"/>
    <property type="match status" value="1"/>
</dbReference>
<gene>
    <name evidence="1" type="ORF">H6P81_002998</name>
</gene>
<evidence type="ECO:0000313" key="1">
    <source>
        <dbReference type="EMBL" id="KAG9458490.1"/>
    </source>
</evidence>
<accession>A0AAV7FBC9</accession>